<dbReference type="EMBL" id="BLXT01003054">
    <property type="protein sequence ID" value="GFO00173.1"/>
    <property type="molecule type" value="Genomic_DNA"/>
</dbReference>
<dbReference type="GO" id="GO:0042742">
    <property type="term" value="P:defense response to bacterium"/>
    <property type="evidence" value="ECO:0007669"/>
    <property type="project" value="UniProtKB-KW"/>
</dbReference>
<evidence type="ECO:0000259" key="10">
    <source>
        <dbReference type="Pfam" id="PF02014"/>
    </source>
</evidence>
<keyword evidence="3" id="KW-0964">Secreted</keyword>
<evidence type="ECO:0000256" key="3">
    <source>
        <dbReference type="ARBA" id="ARBA00022525"/>
    </source>
</evidence>
<keyword evidence="8" id="KW-0044">Antibiotic</keyword>
<keyword evidence="7" id="KW-0391">Immunity</keyword>
<organism evidence="11 12">
    <name type="scientific">Plakobranchus ocellatus</name>
    <dbReference type="NCBI Taxonomy" id="259542"/>
    <lineage>
        <taxon>Eukaryota</taxon>
        <taxon>Metazoa</taxon>
        <taxon>Spiralia</taxon>
        <taxon>Lophotrochozoa</taxon>
        <taxon>Mollusca</taxon>
        <taxon>Gastropoda</taxon>
        <taxon>Heterobranchia</taxon>
        <taxon>Euthyneura</taxon>
        <taxon>Panpulmonata</taxon>
        <taxon>Sacoglossa</taxon>
        <taxon>Placobranchoidea</taxon>
        <taxon>Plakobranchidae</taxon>
        <taxon>Plakobranchus</taxon>
    </lineage>
</organism>
<evidence type="ECO:0000256" key="5">
    <source>
        <dbReference type="ARBA" id="ARBA00022588"/>
    </source>
</evidence>
<dbReference type="Proteomes" id="UP000735302">
    <property type="component" value="Unassembled WGS sequence"/>
</dbReference>
<dbReference type="InterPro" id="IPR002861">
    <property type="entry name" value="Reeler_dom"/>
</dbReference>
<comment type="subcellular location">
    <subcellularLocation>
        <location evidence="1">Secreted</location>
    </subcellularLocation>
</comment>
<accession>A0AAV3ZZ64</accession>
<feature type="chain" id="PRO_5043730261" evidence="9">
    <location>
        <begin position="19"/>
        <end position="148"/>
    </location>
</feature>
<proteinExistence type="inferred from homology"/>
<dbReference type="Gene3D" id="2.60.40.4060">
    <property type="entry name" value="Reeler domain"/>
    <property type="match status" value="1"/>
</dbReference>
<evidence type="ECO:0000256" key="7">
    <source>
        <dbReference type="ARBA" id="ARBA00022859"/>
    </source>
</evidence>
<feature type="signal peptide" evidence="9">
    <location>
        <begin position="1"/>
        <end position="18"/>
    </location>
</feature>
<keyword evidence="6 9" id="KW-0732">Signal</keyword>
<keyword evidence="12" id="KW-1185">Reference proteome</keyword>
<name>A0AAV3ZZ64_9GAST</name>
<evidence type="ECO:0000313" key="11">
    <source>
        <dbReference type="EMBL" id="GFO00173.1"/>
    </source>
</evidence>
<evidence type="ECO:0000256" key="4">
    <source>
        <dbReference type="ARBA" id="ARBA00022529"/>
    </source>
</evidence>
<reference evidence="11 12" key="1">
    <citation type="journal article" date="2021" name="Elife">
        <title>Chloroplast acquisition without the gene transfer in kleptoplastic sea slugs, Plakobranchus ocellatus.</title>
        <authorList>
            <person name="Maeda T."/>
            <person name="Takahashi S."/>
            <person name="Yoshida T."/>
            <person name="Shimamura S."/>
            <person name="Takaki Y."/>
            <person name="Nagai Y."/>
            <person name="Toyoda A."/>
            <person name="Suzuki Y."/>
            <person name="Arimoto A."/>
            <person name="Ishii H."/>
            <person name="Satoh N."/>
            <person name="Nishiyama T."/>
            <person name="Hasebe M."/>
            <person name="Maruyama T."/>
            <person name="Minagawa J."/>
            <person name="Obokata J."/>
            <person name="Shigenobu S."/>
        </authorList>
    </citation>
    <scope>NUCLEOTIDE SEQUENCE [LARGE SCALE GENOMIC DNA]</scope>
</reference>
<dbReference type="GO" id="GO:0005576">
    <property type="term" value="C:extracellular region"/>
    <property type="evidence" value="ECO:0007669"/>
    <property type="project" value="UniProtKB-SubCell"/>
</dbReference>
<dbReference type="AlphaFoldDB" id="A0AAV3ZZ64"/>
<evidence type="ECO:0000256" key="1">
    <source>
        <dbReference type="ARBA" id="ARBA00004613"/>
    </source>
</evidence>
<evidence type="ECO:0000256" key="6">
    <source>
        <dbReference type="ARBA" id="ARBA00022729"/>
    </source>
</evidence>
<sequence>MERFVTALLCLLLPGATAYPNGAPVEACRSGRPLHGDFLPQGGSTAAFEITANTSSYGPSQTILVTISSRAGLTHKGFLLQVVTSSGRHGHMVAAGQWKGLHNSTTMNAGSRTEILGQRKSALCCGCHQAPIWEVLEISSSKQSWLPT</sequence>
<dbReference type="InterPro" id="IPR051237">
    <property type="entry name" value="Ferric-chelate_Red/DefProt"/>
</dbReference>
<evidence type="ECO:0000256" key="2">
    <source>
        <dbReference type="ARBA" id="ARBA00008501"/>
    </source>
</evidence>
<dbReference type="PANTHER" id="PTHR45828:SF9">
    <property type="entry name" value="CELL WALL INTEGRITY AND STRESS RESPONSE COMPONENT 4-LIKE-RELATED"/>
    <property type="match status" value="1"/>
</dbReference>
<dbReference type="GO" id="GO:0016020">
    <property type="term" value="C:membrane"/>
    <property type="evidence" value="ECO:0007669"/>
    <property type="project" value="TreeGrafter"/>
</dbReference>
<comment type="similarity">
    <text evidence="2">Belongs to the insect defense protein family.</text>
</comment>
<evidence type="ECO:0000256" key="9">
    <source>
        <dbReference type="SAM" id="SignalP"/>
    </source>
</evidence>
<dbReference type="PANTHER" id="PTHR45828">
    <property type="entry name" value="CYTOCHROME B561/FERRIC REDUCTASE TRANSMEMBRANE"/>
    <property type="match status" value="1"/>
</dbReference>
<dbReference type="InterPro" id="IPR042307">
    <property type="entry name" value="Reeler_sf"/>
</dbReference>
<protein>
    <submittedName>
        <fullName evidence="11">Dfp3 protein</fullName>
    </submittedName>
</protein>
<evidence type="ECO:0000256" key="8">
    <source>
        <dbReference type="ARBA" id="ARBA00023022"/>
    </source>
</evidence>
<keyword evidence="4" id="KW-0929">Antimicrobial</keyword>
<comment type="caution">
    <text evidence="11">The sequence shown here is derived from an EMBL/GenBank/DDBJ whole genome shotgun (WGS) entry which is preliminary data.</text>
</comment>
<feature type="domain" description="Reelin" evidence="10">
    <location>
        <begin position="28"/>
        <end position="106"/>
    </location>
</feature>
<keyword evidence="5" id="KW-0399">Innate immunity</keyword>
<dbReference type="Pfam" id="PF02014">
    <property type="entry name" value="Reeler"/>
    <property type="match status" value="1"/>
</dbReference>
<gene>
    <name evidence="11" type="ORF">PoB_002667800</name>
</gene>
<evidence type="ECO:0000313" key="12">
    <source>
        <dbReference type="Proteomes" id="UP000735302"/>
    </source>
</evidence>
<dbReference type="GO" id="GO:0045087">
    <property type="term" value="P:innate immune response"/>
    <property type="evidence" value="ECO:0007669"/>
    <property type="project" value="UniProtKB-KW"/>
</dbReference>